<evidence type="ECO:0000256" key="1">
    <source>
        <dbReference type="ARBA" id="ARBA00022614"/>
    </source>
</evidence>
<organism evidence="5 6">
    <name type="scientific">Quercus lobata</name>
    <name type="common">Valley oak</name>
    <dbReference type="NCBI Taxonomy" id="97700"/>
    <lineage>
        <taxon>Eukaryota</taxon>
        <taxon>Viridiplantae</taxon>
        <taxon>Streptophyta</taxon>
        <taxon>Embryophyta</taxon>
        <taxon>Tracheophyta</taxon>
        <taxon>Spermatophyta</taxon>
        <taxon>Magnoliopsida</taxon>
        <taxon>eudicotyledons</taxon>
        <taxon>Gunneridae</taxon>
        <taxon>Pentapetalae</taxon>
        <taxon>rosids</taxon>
        <taxon>fabids</taxon>
        <taxon>Fagales</taxon>
        <taxon>Fagaceae</taxon>
        <taxon>Quercus</taxon>
    </lineage>
</organism>
<sequence length="977" mass="113010">MGIVVCGLFSFNKHRPDVSLDLGSGISHDFHCLLRTNSRRMRRVWKTINEDTLKQRKFIWVLFFPRATLSHYFSETESTTFQFEFHTEGSYLSVLKCAIHLIVKENVEEFMRTLVILCTPSDSIFDHCDPKLVYDLWHNYLEKISGTAQYQYQYFHPSTSYNSCFPTRRTLKWFNHQSRGHLVTIDISPNLYDDNNWIGLTLYASFSIPRDDNVSNIFEHGDSVESSHFLYCLFQTSRAGLVDQIRFYHPTDEEHKWLLRLYGYTWISYIPGEAFKDMLHECDQIKASFVSDGPGVTVKKCGARLLYQHDLLSFEQELQNCSEQISRYREFSNSFHSLGPMTIIEKIFDNLDPELECQFQYDIQDECSLFSRLFPPVEILNRFQHHTYKPSVTVDIPKNCNWMGLVLCAYFSLDDQTAVLESSNSTIPDCLTCLLESDIADLQLPLVRGIDKKEFMWLDVEGEFLWLLHLPLQCFPDKDKLIQCSSIKASFKSDSPVVMVQKCGLSLLYEHEWLQTIIKLCWLAYVTQDYWNRIMDGKLKFSQDHNDEAGPSSSIEELHHEIPIEPIYKGESSGAKNQLGENDPHPKDQPNQTNVLDFDRCLVNNYCLPLSEILELFISCQSDEPQVTIPLPPNLFNDSAWMGLAFCASFEVSVNEASIRDIQDSKTFYHLTCYIGSDMECVEPLHVYHLTKEDLKLLELGGFIWLSYIPRGLFQDLLNRCSWIEASFAIDFLGLMVKKCGLRLLYQHDMVDFKEAIRHYKASFPNEHVDFDRCLVYNSCLPPSEILEWFSHQSDEPQLTIPLPQNLYNDSDWMGLALCVSFKIDMNGNAALDIEDSETSYNLICHLEASIECGEPLHVYCLSREHLKNLLQSSGFIWLSYLPRGSFQDSLNQCSWIEASISIDCIGLTGQKCGLRLLYKHDEVEFKETIRHYTALFPNEHEVSPSISNSSTEDSRPERLRGHIDPVLKDKGKQILE</sequence>
<evidence type="ECO:0000313" key="6">
    <source>
        <dbReference type="Proteomes" id="UP000594261"/>
    </source>
</evidence>
<dbReference type="Gramene" id="QL09p004694:mrna">
    <property type="protein sequence ID" value="QL09p004694:mrna"/>
    <property type="gene ID" value="QL09p004694"/>
</dbReference>
<reference evidence="5" key="2">
    <citation type="submission" date="2021-01" db="UniProtKB">
        <authorList>
            <consortium name="EnsemblPlants"/>
        </authorList>
    </citation>
    <scope>IDENTIFICATION</scope>
</reference>
<keyword evidence="2" id="KW-0677">Repeat</keyword>
<keyword evidence="1" id="KW-0433">Leucine-rich repeat</keyword>
<evidence type="ECO:0000259" key="4">
    <source>
        <dbReference type="Pfam" id="PF20160"/>
    </source>
</evidence>
<feature type="domain" description="C-JID" evidence="4">
    <location>
        <begin position="172"/>
        <end position="310"/>
    </location>
</feature>
<feature type="compositionally biased region" description="Basic and acidic residues" evidence="3">
    <location>
        <begin position="953"/>
        <end position="963"/>
    </location>
</feature>
<feature type="region of interest" description="Disordered" evidence="3">
    <location>
        <begin position="942"/>
        <end position="963"/>
    </location>
</feature>
<name>A0A7N2MGP6_QUELO</name>
<feature type="domain" description="C-JID" evidence="4">
    <location>
        <begin position="782"/>
        <end position="922"/>
    </location>
</feature>
<dbReference type="EMBL" id="LRBV02000009">
    <property type="status" value="NOT_ANNOTATED_CDS"/>
    <property type="molecule type" value="Genomic_DNA"/>
</dbReference>
<reference evidence="5 6" key="1">
    <citation type="journal article" date="2016" name="G3 (Bethesda)">
        <title>First Draft Assembly and Annotation of the Genome of a California Endemic Oak Quercus lobata Nee (Fagaceae).</title>
        <authorList>
            <person name="Sork V.L."/>
            <person name="Fitz-Gibbon S.T."/>
            <person name="Puiu D."/>
            <person name="Crepeau M."/>
            <person name="Gugger P.F."/>
            <person name="Sherman R."/>
            <person name="Stevens K."/>
            <person name="Langley C.H."/>
            <person name="Pellegrini M."/>
            <person name="Salzberg S.L."/>
        </authorList>
    </citation>
    <scope>NUCLEOTIDE SEQUENCE [LARGE SCALE GENOMIC DNA]</scope>
    <source>
        <strain evidence="5 6">cv. SW786</strain>
    </source>
</reference>
<keyword evidence="6" id="KW-1185">Reference proteome</keyword>
<proteinExistence type="predicted"/>
<evidence type="ECO:0000313" key="5">
    <source>
        <dbReference type="EnsemblPlants" id="QL09p004694:mrna"/>
    </source>
</evidence>
<dbReference type="Pfam" id="PF20160">
    <property type="entry name" value="C-JID"/>
    <property type="match status" value="2"/>
</dbReference>
<dbReference type="AlphaFoldDB" id="A0A7N2MGP6"/>
<accession>A0A7N2MGP6</accession>
<dbReference type="Proteomes" id="UP000594261">
    <property type="component" value="Chromosome 9"/>
</dbReference>
<protein>
    <recommendedName>
        <fullName evidence="4">C-JID domain-containing protein</fullName>
    </recommendedName>
</protein>
<dbReference type="InterPro" id="IPR045344">
    <property type="entry name" value="C-JID"/>
</dbReference>
<evidence type="ECO:0000256" key="3">
    <source>
        <dbReference type="SAM" id="MobiDB-lite"/>
    </source>
</evidence>
<dbReference type="InParanoid" id="A0A7N2MGP6"/>
<dbReference type="EnsemblPlants" id="QL09p004694:mrna">
    <property type="protein sequence ID" value="QL09p004694:mrna"/>
    <property type="gene ID" value="QL09p004694"/>
</dbReference>
<evidence type="ECO:0000256" key="2">
    <source>
        <dbReference type="ARBA" id="ARBA00022737"/>
    </source>
</evidence>